<dbReference type="EMBL" id="NWUF01000016">
    <property type="protein sequence ID" value="PCE41330.1"/>
    <property type="molecule type" value="Genomic_DNA"/>
</dbReference>
<dbReference type="Pfam" id="PF00501">
    <property type="entry name" value="AMP-binding"/>
    <property type="match status" value="1"/>
</dbReference>
<sequence>MQLTQSLRRNAELFPSQAALICGSRVTTWAELQQRVARLAAAFRAAGANPGDRIAMLAVNSDRFVECLYAVLWAGCVAIPFNTRWAEAEINFALEDSEPAIMVVDANFAGWASWFAASGVAVFGCEDGLGVPSIGELVSMHEPIPEEGGSGCDLAGIFYTGGTTGRAKGVMLSHAQLITAFLAAQAVTQYASNAVVLHIAPMFHIAGAGMLFGMTMLGATHVILSSFDPATTIKSVEEHRVTVMLLVPTMISMLCERLRQQPADMSSIQRLTYGASPISSAVLEAAMELLPNARFVQAYGQTELSACLTVLDHEDHLAGRGRSAGRVAPTMSLRIVNRQGEPVPVGVVGEIEARAPGVMLGYWKQPNLTAQTIVDGWLKTGDAGRVDEAGYLYLEDRVKDMIITGGENVYSAEVENALMSHPGVAQCAVIGVPDERWGERVHAIIQTREGIPVTESDLKAHCEPLIANYKRPKSFELRATSLPLSGAGKIMKAELRRPFWEGRSRQIG</sequence>
<dbReference type="OrthoDB" id="9803968at2"/>
<feature type="domain" description="AMP-dependent synthetase/ligase" evidence="1">
    <location>
        <begin position="7"/>
        <end position="363"/>
    </location>
</feature>
<comment type="caution">
    <text evidence="3">The sequence shown here is derived from an EMBL/GenBank/DDBJ whole genome shotgun (WGS) entry which is preliminary data.</text>
</comment>
<dbReference type="InterPro" id="IPR000873">
    <property type="entry name" value="AMP-dep_synth/lig_dom"/>
</dbReference>
<dbReference type="Gene3D" id="3.40.50.12780">
    <property type="entry name" value="N-terminal domain of ligase-like"/>
    <property type="match status" value="1"/>
</dbReference>
<gene>
    <name evidence="3" type="ORF">COO09_15875</name>
</gene>
<dbReference type="PANTHER" id="PTHR43767">
    <property type="entry name" value="LONG-CHAIN-FATTY-ACID--COA LIGASE"/>
    <property type="match status" value="1"/>
</dbReference>
<dbReference type="Gene3D" id="3.30.300.30">
    <property type="match status" value="1"/>
</dbReference>
<evidence type="ECO:0000259" key="2">
    <source>
        <dbReference type="Pfam" id="PF13193"/>
    </source>
</evidence>
<keyword evidence="4" id="KW-1185">Reference proteome</keyword>
<dbReference type="NCBIfam" id="NF004837">
    <property type="entry name" value="PRK06187.1"/>
    <property type="match status" value="1"/>
</dbReference>
<dbReference type="InterPro" id="IPR050237">
    <property type="entry name" value="ATP-dep_AMP-bd_enzyme"/>
</dbReference>
<dbReference type="InterPro" id="IPR045851">
    <property type="entry name" value="AMP-bd_C_sf"/>
</dbReference>
<reference evidence="3 4" key="1">
    <citation type="submission" date="2017-09" db="EMBL/GenBank/DDBJ databases">
        <title>The Catabolism of 3,6-Dichlorosalicylic acid is Initiated by the Cytochrome P450 Monooxygenase DsmABC in Rhizorhabdus dicambivorans Ndbn-20.</title>
        <authorList>
            <person name="Na L."/>
        </authorList>
    </citation>
    <scope>NUCLEOTIDE SEQUENCE [LARGE SCALE GENOMIC DNA]</scope>
    <source>
        <strain evidence="3 4">Ndbn-20m</strain>
    </source>
</reference>
<dbReference type="KEGG" id="rdi:CMV14_10205"/>
<dbReference type="AlphaFoldDB" id="A0A2A4FUC8"/>
<organism evidence="3 4">
    <name type="scientific">Rhizorhabdus dicambivorans</name>
    <dbReference type="NCBI Taxonomy" id="1850238"/>
    <lineage>
        <taxon>Bacteria</taxon>
        <taxon>Pseudomonadati</taxon>
        <taxon>Pseudomonadota</taxon>
        <taxon>Alphaproteobacteria</taxon>
        <taxon>Sphingomonadales</taxon>
        <taxon>Sphingomonadaceae</taxon>
        <taxon>Rhizorhabdus</taxon>
    </lineage>
</organism>
<dbReference type="InterPro" id="IPR042099">
    <property type="entry name" value="ANL_N_sf"/>
</dbReference>
<dbReference type="InterPro" id="IPR020845">
    <property type="entry name" value="AMP-binding_CS"/>
</dbReference>
<dbReference type="SUPFAM" id="SSF56801">
    <property type="entry name" value="Acetyl-CoA synthetase-like"/>
    <property type="match status" value="1"/>
</dbReference>
<dbReference type="PROSITE" id="PS00455">
    <property type="entry name" value="AMP_BINDING"/>
    <property type="match status" value="1"/>
</dbReference>
<dbReference type="RefSeq" id="WP_066965052.1">
    <property type="nucleotide sequence ID" value="NZ_CP023449.1"/>
</dbReference>
<name>A0A2A4FUC8_9SPHN</name>
<keyword evidence="3" id="KW-0436">Ligase</keyword>
<accession>A0A2A4FUC8</accession>
<dbReference type="PANTHER" id="PTHR43767:SF1">
    <property type="entry name" value="NONRIBOSOMAL PEPTIDE SYNTHASE PES1 (EUROFUNG)-RELATED"/>
    <property type="match status" value="1"/>
</dbReference>
<dbReference type="InterPro" id="IPR025110">
    <property type="entry name" value="AMP-bd_C"/>
</dbReference>
<proteinExistence type="predicted"/>
<evidence type="ECO:0000313" key="3">
    <source>
        <dbReference type="EMBL" id="PCE41330.1"/>
    </source>
</evidence>
<protein>
    <submittedName>
        <fullName evidence="3">Fatty-acid--CoA ligase</fullName>
    </submittedName>
</protein>
<dbReference type="Pfam" id="PF13193">
    <property type="entry name" value="AMP-binding_C"/>
    <property type="match status" value="1"/>
</dbReference>
<feature type="domain" description="AMP-binding enzyme C-terminal" evidence="2">
    <location>
        <begin position="413"/>
        <end position="489"/>
    </location>
</feature>
<evidence type="ECO:0000313" key="4">
    <source>
        <dbReference type="Proteomes" id="UP000218934"/>
    </source>
</evidence>
<evidence type="ECO:0000259" key="1">
    <source>
        <dbReference type="Pfam" id="PF00501"/>
    </source>
</evidence>
<dbReference type="Proteomes" id="UP000218934">
    <property type="component" value="Unassembled WGS sequence"/>
</dbReference>
<dbReference type="GO" id="GO:0016878">
    <property type="term" value="F:acid-thiol ligase activity"/>
    <property type="evidence" value="ECO:0007669"/>
    <property type="project" value="UniProtKB-ARBA"/>
</dbReference>